<accession>A0ABQ8WKJ9</accession>
<evidence type="ECO:0008006" key="5">
    <source>
        <dbReference type="Google" id="ProtNLM"/>
    </source>
</evidence>
<protein>
    <recommendedName>
        <fullName evidence="5">Trichodiene synthase</fullName>
    </recommendedName>
</protein>
<evidence type="ECO:0000313" key="4">
    <source>
        <dbReference type="Proteomes" id="UP001220256"/>
    </source>
</evidence>
<organism evidence="3 4">
    <name type="scientific">Penicillium chrysogenum</name>
    <name type="common">Penicillium notatum</name>
    <dbReference type="NCBI Taxonomy" id="5076"/>
    <lineage>
        <taxon>Eukaryota</taxon>
        <taxon>Fungi</taxon>
        <taxon>Dikarya</taxon>
        <taxon>Ascomycota</taxon>
        <taxon>Pezizomycotina</taxon>
        <taxon>Eurotiomycetes</taxon>
        <taxon>Eurotiomycetidae</taxon>
        <taxon>Eurotiales</taxon>
        <taxon>Aspergillaceae</taxon>
        <taxon>Penicillium</taxon>
        <taxon>Penicillium chrysogenum species complex</taxon>
    </lineage>
</organism>
<reference evidence="3 4" key="1">
    <citation type="journal article" date="2023" name="IMA Fungus">
        <title>Comparative genomic study of the Penicillium genus elucidates a diverse pangenome and 15 lateral gene transfer events.</title>
        <authorList>
            <person name="Petersen C."/>
            <person name="Sorensen T."/>
            <person name="Nielsen M.R."/>
            <person name="Sondergaard T.E."/>
            <person name="Sorensen J.L."/>
            <person name="Fitzpatrick D.A."/>
            <person name="Frisvad J.C."/>
            <person name="Nielsen K.L."/>
        </authorList>
    </citation>
    <scope>NUCLEOTIDE SEQUENCE [LARGE SCALE GENOMIC DNA]</scope>
    <source>
        <strain evidence="3 4">IBT 3361</strain>
    </source>
</reference>
<comment type="similarity">
    <text evidence="1">Belongs to the trichodiene synthase family.</text>
</comment>
<sequence>MDTNLAESKLAYHGLETKSTGTDGISGNSGKAEAGQVKSLIRTFLEDIGFDRSIRVVKDDGMKDAVLRYFKGLDGGEEIEKSIQNTLHASLNYAYHGYTGLSFQVRVLVAIQFVYMFIVDDVAEEFIEDLQAFGQRFILNQPHNHPILAALDSHLRNLSHYYGPYCHSEITRGMLDYINGRVIESKIDQTNFKFSSDSRLMPMALRTKVGGAEFMVHLLFPNSLFPEEEYEMQYFPITLELALTINFTNDILSYYKEFCLADERGNFVANFADTHNVHHLDVLQYLTSYTPGLTKSAYKQLQNSPSLLAVVKNFIQGMIMLFTAHRRYHLVELFEDEQYLLPYDADA</sequence>
<evidence type="ECO:0000256" key="2">
    <source>
        <dbReference type="ARBA" id="ARBA00023239"/>
    </source>
</evidence>
<evidence type="ECO:0000256" key="1">
    <source>
        <dbReference type="ARBA" id="ARBA00007946"/>
    </source>
</evidence>
<keyword evidence="4" id="KW-1185">Reference proteome</keyword>
<dbReference type="Gene3D" id="1.10.600.10">
    <property type="entry name" value="Farnesyl Diphosphate Synthase"/>
    <property type="match status" value="1"/>
</dbReference>
<name>A0ABQ8WKJ9_PENCH</name>
<dbReference type="InterPro" id="IPR024652">
    <property type="entry name" value="Trichodiene_synth"/>
</dbReference>
<dbReference type="SFLD" id="SFLDG01021">
    <property type="entry name" value="Trichodiene_Synthase_Like"/>
    <property type="match status" value="1"/>
</dbReference>
<dbReference type="EMBL" id="JAPVEB010000003">
    <property type="protein sequence ID" value="KAJ5270150.1"/>
    <property type="molecule type" value="Genomic_DNA"/>
</dbReference>
<gene>
    <name evidence="3" type="ORF">N7505_005908</name>
</gene>
<dbReference type="SUPFAM" id="SSF48576">
    <property type="entry name" value="Terpenoid synthases"/>
    <property type="match status" value="1"/>
</dbReference>
<dbReference type="Pfam" id="PF06330">
    <property type="entry name" value="TRI5"/>
    <property type="match status" value="1"/>
</dbReference>
<dbReference type="InterPro" id="IPR008949">
    <property type="entry name" value="Isoprenoid_synthase_dom_sf"/>
</dbReference>
<evidence type="ECO:0000313" key="3">
    <source>
        <dbReference type="EMBL" id="KAJ5270150.1"/>
    </source>
</evidence>
<dbReference type="Proteomes" id="UP001220256">
    <property type="component" value="Unassembled WGS sequence"/>
</dbReference>
<keyword evidence="2" id="KW-0456">Lyase</keyword>
<comment type="caution">
    <text evidence="3">The sequence shown here is derived from an EMBL/GenBank/DDBJ whole genome shotgun (WGS) entry which is preliminary data.</text>
</comment>
<proteinExistence type="inferred from homology"/>
<dbReference type="SFLD" id="SFLDS00005">
    <property type="entry name" value="Isoprenoid_Synthase_Type_I"/>
    <property type="match status" value="1"/>
</dbReference>